<keyword evidence="7 8" id="KW-0234">DNA repair</keyword>
<keyword evidence="4 8" id="KW-0227">DNA damage</keyword>
<name>A0A1G8D994_9BACI</name>
<evidence type="ECO:0000256" key="9">
    <source>
        <dbReference type="RuleBase" id="RU003756"/>
    </source>
</evidence>
<evidence type="ECO:0000256" key="6">
    <source>
        <dbReference type="ARBA" id="ARBA00023125"/>
    </source>
</evidence>
<dbReference type="PROSITE" id="PS00486">
    <property type="entry name" value="DNA_MISMATCH_REPAIR_2"/>
    <property type="match status" value="1"/>
</dbReference>
<dbReference type="InterPro" id="IPR027417">
    <property type="entry name" value="P-loop_NTPase"/>
</dbReference>
<dbReference type="EMBL" id="FNDU01000001">
    <property type="protein sequence ID" value="SDH54281.1"/>
    <property type="molecule type" value="Genomic_DNA"/>
</dbReference>
<dbReference type="InterPro" id="IPR017261">
    <property type="entry name" value="DNA_mismatch_repair_MutS/MSH"/>
</dbReference>
<dbReference type="InterPro" id="IPR007695">
    <property type="entry name" value="DNA_mismatch_repair_MutS-lik_N"/>
</dbReference>
<dbReference type="FunFam" id="3.40.50.300:FF:000896">
    <property type="entry name" value="DNA mismatch repair protein MutS"/>
    <property type="match status" value="1"/>
</dbReference>
<dbReference type="SUPFAM" id="SSF52540">
    <property type="entry name" value="P-loop containing nucleoside triphosphate hydrolases"/>
    <property type="match status" value="1"/>
</dbReference>
<dbReference type="InterPro" id="IPR036187">
    <property type="entry name" value="DNA_mismatch_repair_MutS_sf"/>
</dbReference>
<dbReference type="InterPro" id="IPR007861">
    <property type="entry name" value="DNA_mismatch_repair_MutS_clamp"/>
</dbReference>
<dbReference type="GO" id="GO:0003684">
    <property type="term" value="F:damaged DNA binding"/>
    <property type="evidence" value="ECO:0007669"/>
    <property type="project" value="UniProtKB-UniRule"/>
</dbReference>
<keyword evidence="12" id="KW-1185">Reference proteome</keyword>
<evidence type="ECO:0000256" key="3">
    <source>
        <dbReference type="ARBA" id="ARBA00022741"/>
    </source>
</evidence>
<dbReference type="AlphaFoldDB" id="A0A1G8D994"/>
<dbReference type="SMART" id="SM00534">
    <property type="entry name" value="MUTSac"/>
    <property type="match status" value="1"/>
</dbReference>
<accession>A0A1G8D994</accession>
<evidence type="ECO:0000256" key="1">
    <source>
        <dbReference type="ARBA" id="ARBA00006271"/>
    </source>
</evidence>
<dbReference type="Pfam" id="PF05192">
    <property type="entry name" value="MutS_III"/>
    <property type="match status" value="1"/>
</dbReference>
<dbReference type="GO" id="GO:0005524">
    <property type="term" value="F:ATP binding"/>
    <property type="evidence" value="ECO:0007669"/>
    <property type="project" value="UniProtKB-UniRule"/>
</dbReference>
<evidence type="ECO:0000313" key="12">
    <source>
        <dbReference type="Proteomes" id="UP000199017"/>
    </source>
</evidence>
<dbReference type="Gene3D" id="3.40.50.300">
    <property type="entry name" value="P-loop containing nucleotide triphosphate hydrolases"/>
    <property type="match status" value="1"/>
</dbReference>
<comment type="similarity">
    <text evidence="1 8 9">Belongs to the DNA mismatch repair MutS family.</text>
</comment>
<sequence length="879" mass="100512">MAQETPMIKQYKQIKSEYEDAFLFFRLGDFYELFFDDAIKAARELEITLTKRGSKNEQDIPMCGVPYHSAEQYISTLIEKGYKIAICEQVEDPKTAKGVVKREVTQLITPGTVMEGKAIQENENNFIAALYPFNDKTAAFIKADLTTGETAAAVLGNQQSEWEREITRSDIKELVVPPDFHEDILRGSAIIFSIEPSVELAPEFEKLCEQWSNEKLQKAVALLTNYFKRTQKRALSHLQPVRIYKPNEHMQLDLHSRRNLELTESLREKKKKGSLLWLMDQTVTAMGGRLAKKWLEEPLLNIDTIHKRQSLVESLLEYFFEREDLRDRLRHVYDLERLAGKTSYGNVNARELVQLRRSLQELPNIFTLLKKLNNEYAGELVDEVEHFHDLRQLLEDSLAEDPPLSITDGGIIREGYNKQLDEYREASTNGKEWISKLEQQERSETGIKSLKVGFNKVFGYYIEVTKPNIPSLPEGRYERKQTLTNAERFITPELKEKESLILGAEQNSTELEHKLFLELREKVKKFIPRLQKTARIISEIDVLQGFALVSEQNQYVKPEFSNDRTFTIHEGRHPVVEHMLNHGDYVANDIFMHGEREMLLITGPNMAGKSTYMRQAALISVMAQTGCFVPAAQAKLPIFDQIFTRIGAADDLASGQSTFMVEMLETKHALAKATPNSLILLDEIGRGTSTYDGMALAQSIVEYIHDHVGAKTLFSTHYHELTTLEEAMTKLQNVHVRAVEEAGEIVFLHKVEEGKADRSYGIYVAKLAELPKDVLLRAEVLLAEFEQTAPSAEQSGFDKTYEEQVIQSQYAASSEQESITTEEYPEQLSLFQPEQKSAYVSLDENTEAVIKEIKNTDVLHMSPIEALEALYKYQRKLRS</sequence>
<evidence type="ECO:0000256" key="8">
    <source>
        <dbReference type="HAMAP-Rule" id="MF_00096"/>
    </source>
</evidence>
<dbReference type="Proteomes" id="UP000199017">
    <property type="component" value="Unassembled WGS sequence"/>
</dbReference>
<proteinExistence type="inferred from homology"/>
<evidence type="ECO:0000256" key="4">
    <source>
        <dbReference type="ARBA" id="ARBA00022763"/>
    </source>
</evidence>
<keyword evidence="3 8" id="KW-0547">Nucleotide-binding</keyword>
<dbReference type="Pfam" id="PF05188">
    <property type="entry name" value="MutS_II"/>
    <property type="match status" value="1"/>
</dbReference>
<dbReference type="PIRSF" id="PIRSF037677">
    <property type="entry name" value="DNA_mis_repair_Msh6"/>
    <property type="match status" value="1"/>
</dbReference>
<organism evidence="11 12">
    <name type="scientific">Alteribacillus bidgolensis</name>
    <dbReference type="NCBI Taxonomy" id="930129"/>
    <lineage>
        <taxon>Bacteria</taxon>
        <taxon>Bacillati</taxon>
        <taxon>Bacillota</taxon>
        <taxon>Bacilli</taxon>
        <taxon>Bacillales</taxon>
        <taxon>Bacillaceae</taxon>
        <taxon>Alteribacillus</taxon>
    </lineage>
</organism>
<dbReference type="FunFam" id="3.40.1170.10:FF:000001">
    <property type="entry name" value="DNA mismatch repair protein MutS"/>
    <property type="match status" value="1"/>
</dbReference>
<dbReference type="PANTHER" id="PTHR11361">
    <property type="entry name" value="DNA MISMATCH REPAIR PROTEIN MUTS FAMILY MEMBER"/>
    <property type="match status" value="1"/>
</dbReference>
<dbReference type="Gene3D" id="1.10.1420.10">
    <property type="match status" value="2"/>
</dbReference>
<keyword evidence="5 8" id="KW-0067">ATP-binding</keyword>
<gene>
    <name evidence="8" type="primary">mutS</name>
    <name evidence="11" type="ORF">SAMN05216352_101600</name>
</gene>
<dbReference type="Pfam" id="PF01624">
    <property type="entry name" value="MutS_I"/>
    <property type="match status" value="1"/>
</dbReference>
<feature type="domain" description="DNA mismatch repair proteins mutS family" evidence="10">
    <location>
        <begin position="677"/>
        <end position="693"/>
    </location>
</feature>
<dbReference type="NCBIfam" id="NF003810">
    <property type="entry name" value="PRK05399.1"/>
    <property type="match status" value="1"/>
</dbReference>
<dbReference type="GO" id="GO:0030983">
    <property type="term" value="F:mismatched DNA binding"/>
    <property type="evidence" value="ECO:0007669"/>
    <property type="project" value="InterPro"/>
</dbReference>
<dbReference type="GO" id="GO:0005829">
    <property type="term" value="C:cytosol"/>
    <property type="evidence" value="ECO:0007669"/>
    <property type="project" value="TreeGrafter"/>
</dbReference>
<dbReference type="Pfam" id="PF05190">
    <property type="entry name" value="MutS_IV"/>
    <property type="match status" value="1"/>
</dbReference>
<evidence type="ECO:0000259" key="10">
    <source>
        <dbReference type="PROSITE" id="PS00486"/>
    </source>
</evidence>
<evidence type="ECO:0000256" key="5">
    <source>
        <dbReference type="ARBA" id="ARBA00022840"/>
    </source>
</evidence>
<dbReference type="FunFam" id="1.10.1420.10:FF:000007">
    <property type="entry name" value="DNA mismatch repair protein MutS"/>
    <property type="match status" value="1"/>
</dbReference>
<dbReference type="Gene3D" id="3.40.1170.10">
    <property type="entry name" value="DNA repair protein MutS, domain I"/>
    <property type="match status" value="1"/>
</dbReference>
<dbReference type="SMART" id="SM00533">
    <property type="entry name" value="MUTSd"/>
    <property type="match status" value="1"/>
</dbReference>
<feature type="binding site" evidence="8">
    <location>
        <begin position="603"/>
        <end position="610"/>
    </location>
    <ligand>
        <name>ATP</name>
        <dbReference type="ChEBI" id="CHEBI:30616"/>
    </ligand>
</feature>
<dbReference type="InterPro" id="IPR000432">
    <property type="entry name" value="DNA_mismatch_repair_MutS_C"/>
</dbReference>
<evidence type="ECO:0000256" key="7">
    <source>
        <dbReference type="ARBA" id="ARBA00023204"/>
    </source>
</evidence>
<dbReference type="Pfam" id="PF00488">
    <property type="entry name" value="MutS_V"/>
    <property type="match status" value="1"/>
</dbReference>
<dbReference type="InterPro" id="IPR007860">
    <property type="entry name" value="DNA_mmatch_repair_MutS_con_dom"/>
</dbReference>
<protein>
    <recommendedName>
        <fullName evidence="2 8">DNA mismatch repair protein MutS</fullName>
    </recommendedName>
</protein>
<dbReference type="InterPro" id="IPR045076">
    <property type="entry name" value="MutS"/>
</dbReference>
<evidence type="ECO:0000313" key="11">
    <source>
        <dbReference type="EMBL" id="SDH54281.1"/>
    </source>
</evidence>
<dbReference type="GO" id="GO:0140664">
    <property type="term" value="F:ATP-dependent DNA damage sensor activity"/>
    <property type="evidence" value="ECO:0007669"/>
    <property type="project" value="InterPro"/>
</dbReference>
<dbReference type="PANTHER" id="PTHR11361:SF34">
    <property type="entry name" value="DNA MISMATCH REPAIR PROTEIN MSH1, MITOCHONDRIAL"/>
    <property type="match status" value="1"/>
</dbReference>
<dbReference type="HAMAP" id="MF_00096">
    <property type="entry name" value="MutS"/>
    <property type="match status" value="1"/>
</dbReference>
<reference evidence="11 12" key="1">
    <citation type="submission" date="2016-10" db="EMBL/GenBank/DDBJ databases">
        <authorList>
            <person name="de Groot N.N."/>
        </authorList>
    </citation>
    <scope>NUCLEOTIDE SEQUENCE [LARGE SCALE GENOMIC DNA]</scope>
    <source>
        <strain evidence="12">P4B,CCM 7963,CECT 7998,DSM 25260,IBRC-M 10614,KCTC 13821</strain>
    </source>
</reference>
<keyword evidence="6 8" id="KW-0238">DNA-binding</keyword>
<dbReference type="InterPro" id="IPR005748">
    <property type="entry name" value="DNA_mismatch_repair_MutS"/>
</dbReference>
<evidence type="ECO:0000256" key="2">
    <source>
        <dbReference type="ARBA" id="ARBA00021982"/>
    </source>
</evidence>
<comment type="function">
    <text evidence="8">This protein is involved in the repair of mismatches in DNA. It is possible that it carries out the mismatch recognition step. This protein has a weak ATPase activity.</text>
</comment>
<dbReference type="SUPFAM" id="SSF48334">
    <property type="entry name" value="DNA repair protein MutS, domain III"/>
    <property type="match status" value="1"/>
</dbReference>
<dbReference type="InterPro" id="IPR007696">
    <property type="entry name" value="DNA_mismatch_repair_MutS_core"/>
</dbReference>
<dbReference type="InterPro" id="IPR036678">
    <property type="entry name" value="MutS_con_dom_sf"/>
</dbReference>
<dbReference type="CDD" id="cd03284">
    <property type="entry name" value="ABC_MutS1"/>
    <property type="match status" value="1"/>
</dbReference>
<dbReference type="SUPFAM" id="SSF55271">
    <property type="entry name" value="DNA repair protein MutS, domain I"/>
    <property type="match status" value="1"/>
</dbReference>
<dbReference type="GO" id="GO:0006298">
    <property type="term" value="P:mismatch repair"/>
    <property type="evidence" value="ECO:0007669"/>
    <property type="project" value="UniProtKB-UniRule"/>
</dbReference>
<dbReference type="SUPFAM" id="SSF53150">
    <property type="entry name" value="DNA repair protein MutS, domain II"/>
    <property type="match status" value="1"/>
</dbReference>
<dbReference type="NCBIfam" id="TIGR01070">
    <property type="entry name" value="mutS1"/>
    <property type="match status" value="1"/>
</dbReference>
<dbReference type="RefSeq" id="WP_175488332.1">
    <property type="nucleotide sequence ID" value="NZ_FNDU01000001.1"/>
</dbReference>
<dbReference type="Gene3D" id="3.30.420.110">
    <property type="entry name" value="MutS, connector domain"/>
    <property type="match status" value="1"/>
</dbReference>
<dbReference type="InterPro" id="IPR016151">
    <property type="entry name" value="DNA_mismatch_repair_MutS_N"/>
</dbReference>
<dbReference type="STRING" id="930129.SAMN05216352_101600"/>